<keyword evidence="1" id="KW-0805">Transcription regulation</keyword>
<dbReference type="Proteomes" id="UP000552038">
    <property type="component" value="Unassembled WGS sequence"/>
</dbReference>
<protein>
    <submittedName>
        <fullName evidence="5">Helix-turn-helix transcriptional regulator</fullName>
    </submittedName>
</protein>
<dbReference type="PANTHER" id="PTHR43280">
    <property type="entry name" value="ARAC-FAMILY TRANSCRIPTIONAL REGULATOR"/>
    <property type="match status" value="1"/>
</dbReference>
<accession>A0AAP6ZVR5</accession>
<evidence type="ECO:0000256" key="2">
    <source>
        <dbReference type="ARBA" id="ARBA00023125"/>
    </source>
</evidence>
<dbReference type="Gene3D" id="1.10.10.60">
    <property type="entry name" value="Homeodomain-like"/>
    <property type="match status" value="2"/>
</dbReference>
<feature type="domain" description="HTH araC/xylS-type" evidence="4">
    <location>
        <begin position="203"/>
        <end position="301"/>
    </location>
</feature>
<keyword evidence="2" id="KW-0238">DNA-binding</keyword>
<evidence type="ECO:0000259" key="4">
    <source>
        <dbReference type="PROSITE" id="PS01124"/>
    </source>
</evidence>
<evidence type="ECO:0000256" key="1">
    <source>
        <dbReference type="ARBA" id="ARBA00023015"/>
    </source>
</evidence>
<dbReference type="GO" id="GO:0003700">
    <property type="term" value="F:DNA-binding transcription factor activity"/>
    <property type="evidence" value="ECO:0007669"/>
    <property type="project" value="InterPro"/>
</dbReference>
<dbReference type="Gene3D" id="2.60.120.10">
    <property type="entry name" value="Jelly Rolls"/>
    <property type="match status" value="1"/>
</dbReference>
<comment type="caution">
    <text evidence="5">The sequence shown here is derived from an EMBL/GenBank/DDBJ whole genome shotgun (WGS) entry which is preliminary data.</text>
</comment>
<dbReference type="CDD" id="cd02208">
    <property type="entry name" value="cupin_RmlC-like"/>
    <property type="match status" value="1"/>
</dbReference>
<gene>
    <name evidence="5" type="ORF">HMI46_08550</name>
</gene>
<dbReference type="AlphaFoldDB" id="A0AAP6ZVR5"/>
<name>A0AAP6ZVR5_PAEAL</name>
<sequence>MINNPTAYKKANHSLNIYASQIDCGPVRYRVHYWGFMPHHYHNAMHRHSFFEVCYVMEGIGEYIDDGKHYSLAAGSAFCSRPGIWHQIRSDEGLALCFVAFDILESESTDAYVHAYQVLAQEAVPVISEAAESTMAALWSALLYMFDHGNGQGQAAYPPAVLQAAAGTLLYSMLPLFTPNPDQLPSASEATKNPPVGHNDLFRRASLYLEDNLSEPLSLDIVAQHLHISPRHLTRLFMQHCGQTFVQYIQERRIQLAKELLLGSDAAIKHIAGQCGFESVHYFTRVFTRHLGVSPARFRRDELHGTRSDVDPSHPPIS</sequence>
<dbReference type="SUPFAM" id="SSF51215">
    <property type="entry name" value="Regulatory protein AraC"/>
    <property type="match status" value="1"/>
</dbReference>
<dbReference type="InterPro" id="IPR014710">
    <property type="entry name" value="RmlC-like_jellyroll"/>
</dbReference>
<organism evidence="5 6">
    <name type="scientific">Paenibacillus alvei</name>
    <name type="common">Bacillus alvei</name>
    <dbReference type="NCBI Taxonomy" id="44250"/>
    <lineage>
        <taxon>Bacteria</taxon>
        <taxon>Bacillati</taxon>
        <taxon>Bacillota</taxon>
        <taxon>Bacilli</taxon>
        <taxon>Bacillales</taxon>
        <taxon>Paenibacillaceae</taxon>
        <taxon>Paenibacillus</taxon>
    </lineage>
</organism>
<dbReference type="PROSITE" id="PS01124">
    <property type="entry name" value="HTH_ARAC_FAMILY_2"/>
    <property type="match status" value="1"/>
</dbReference>
<dbReference type="InterPro" id="IPR020449">
    <property type="entry name" value="Tscrpt_reg_AraC-type_HTH"/>
</dbReference>
<dbReference type="PANTHER" id="PTHR43280:SF28">
    <property type="entry name" value="HTH-TYPE TRANSCRIPTIONAL ACTIVATOR RHAS"/>
    <property type="match status" value="1"/>
</dbReference>
<dbReference type="SMART" id="SM00342">
    <property type="entry name" value="HTH_ARAC"/>
    <property type="match status" value="1"/>
</dbReference>
<dbReference type="InterPro" id="IPR009057">
    <property type="entry name" value="Homeodomain-like_sf"/>
</dbReference>
<keyword evidence="3" id="KW-0804">Transcription</keyword>
<dbReference type="InterPro" id="IPR018060">
    <property type="entry name" value="HTH_AraC"/>
</dbReference>
<dbReference type="InterPro" id="IPR037923">
    <property type="entry name" value="HTH-like"/>
</dbReference>
<evidence type="ECO:0000313" key="5">
    <source>
        <dbReference type="EMBL" id="NOJ70601.1"/>
    </source>
</evidence>
<proteinExistence type="predicted"/>
<dbReference type="RefSeq" id="WP_171416111.1">
    <property type="nucleotide sequence ID" value="NZ_JABFOR010000007.1"/>
</dbReference>
<dbReference type="Pfam" id="PF12833">
    <property type="entry name" value="HTH_18"/>
    <property type="match status" value="1"/>
</dbReference>
<evidence type="ECO:0000313" key="6">
    <source>
        <dbReference type="Proteomes" id="UP000552038"/>
    </source>
</evidence>
<dbReference type="SUPFAM" id="SSF46689">
    <property type="entry name" value="Homeodomain-like"/>
    <property type="match status" value="2"/>
</dbReference>
<dbReference type="GO" id="GO:0043565">
    <property type="term" value="F:sequence-specific DNA binding"/>
    <property type="evidence" value="ECO:0007669"/>
    <property type="project" value="InterPro"/>
</dbReference>
<dbReference type="PRINTS" id="PR00032">
    <property type="entry name" value="HTHARAC"/>
</dbReference>
<dbReference type="InterPro" id="IPR003313">
    <property type="entry name" value="AraC-bd"/>
</dbReference>
<evidence type="ECO:0000256" key="3">
    <source>
        <dbReference type="ARBA" id="ARBA00023163"/>
    </source>
</evidence>
<dbReference type="Pfam" id="PF02311">
    <property type="entry name" value="AraC_binding"/>
    <property type="match status" value="1"/>
</dbReference>
<reference evidence="5 6" key="1">
    <citation type="submission" date="2020-05" db="EMBL/GenBank/DDBJ databases">
        <title>Whole genome sequencing and identification of novel metabolites from Paenibacillus alvei strain JR949.</title>
        <authorList>
            <person name="Rajendhran J."/>
            <person name="Sree Pranav P."/>
            <person name="Mahalakshmi B."/>
            <person name="Karthikeyan R."/>
        </authorList>
    </citation>
    <scope>NUCLEOTIDE SEQUENCE [LARGE SCALE GENOMIC DNA]</scope>
    <source>
        <strain evidence="5 6">JR949</strain>
    </source>
</reference>
<dbReference type="EMBL" id="JABFOR010000007">
    <property type="protein sequence ID" value="NOJ70601.1"/>
    <property type="molecule type" value="Genomic_DNA"/>
</dbReference>